<proteinExistence type="predicted"/>
<dbReference type="EMBL" id="BDQI01000036">
    <property type="protein sequence ID" value="GAX57483.1"/>
    <property type="molecule type" value="Genomic_DNA"/>
</dbReference>
<evidence type="ECO:0000313" key="1">
    <source>
        <dbReference type="EMBL" id="GAX57483.1"/>
    </source>
</evidence>
<protein>
    <submittedName>
        <fullName evidence="1">Uncharacterized protein</fullName>
    </submittedName>
</protein>
<gene>
    <name evidence="1" type="ORF">SO3561_09053</name>
</gene>
<evidence type="ECO:0000313" key="2">
    <source>
        <dbReference type="Proteomes" id="UP000217446"/>
    </source>
</evidence>
<dbReference type="AlphaFoldDB" id="A0A250VTE5"/>
<organism evidence="1 2">
    <name type="scientific">Streptomyces olivochromogenes</name>
    <dbReference type="NCBI Taxonomy" id="1963"/>
    <lineage>
        <taxon>Bacteria</taxon>
        <taxon>Bacillati</taxon>
        <taxon>Actinomycetota</taxon>
        <taxon>Actinomycetes</taxon>
        <taxon>Kitasatosporales</taxon>
        <taxon>Streptomycetaceae</taxon>
        <taxon>Streptomyces</taxon>
    </lineage>
</organism>
<keyword evidence="2" id="KW-1185">Reference proteome</keyword>
<comment type="caution">
    <text evidence="1">The sequence shown here is derived from an EMBL/GenBank/DDBJ whole genome shotgun (WGS) entry which is preliminary data.</text>
</comment>
<dbReference type="Proteomes" id="UP000217446">
    <property type="component" value="Unassembled WGS sequence"/>
</dbReference>
<accession>A0A250VTE5</accession>
<name>A0A250VTE5_STROL</name>
<reference evidence="2" key="1">
    <citation type="submission" date="2017-05" db="EMBL/GenBank/DDBJ databases">
        <title>Streptomyces olivochromogenes NBRC 3561 whole genome shotgun sequence.</title>
        <authorList>
            <person name="Dohra H."/>
            <person name="Kodani S."/>
        </authorList>
    </citation>
    <scope>NUCLEOTIDE SEQUENCE [LARGE SCALE GENOMIC DNA]</scope>
    <source>
        <strain evidence="2">NBRC 3561</strain>
    </source>
</reference>
<sequence length="108" mass="11350">MPESILVQPLGTLARGVPDGGPGDWRLTLLTHVGAASSRARAHQVESVQQRGVGRDLVALVGDLELREPLGDRGCRLGTGQLLQRGGDGGYMREGAVSLGIHGTWTLT</sequence>